<dbReference type="OrthoDB" id="591587at2759"/>
<evidence type="ECO:0000313" key="1">
    <source>
        <dbReference type="EMBL" id="KAA8548470.1"/>
    </source>
</evidence>
<dbReference type="AlphaFoldDB" id="A0A5J5C2V8"/>
<dbReference type="EMBL" id="CM018031">
    <property type="protein sequence ID" value="KAA8548470.1"/>
    <property type="molecule type" value="Genomic_DNA"/>
</dbReference>
<dbReference type="InterPro" id="IPR004158">
    <property type="entry name" value="DUF247_pln"/>
</dbReference>
<organism evidence="1 2">
    <name type="scientific">Nyssa sinensis</name>
    <dbReference type="NCBI Taxonomy" id="561372"/>
    <lineage>
        <taxon>Eukaryota</taxon>
        <taxon>Viridiplantae</taxon>
        <taxon>Streptophyta</taxon>
        <taxon>Embryophyta</taxon>
        <taxon>Tracheophyta</taxon>
        <taxon>Spermatophyta</taxon>
        <taxon>Magnoliopsida</taxon>
        <taxon>eudicotyledons</taxon>
        <taxon>Gunneridae</taxon>
        <taxon>Pentapetalae</taxon>
        <taxon>asterids</taxon>
        <taxon>Cornales</taxon>
        <taxon>Nyssaceae</taxon>
        <taxon>Nyssa</taxon>
    </lineage>
</organism>
<dbReference type="Pfam" id="PF03140">
    <property type="entry name" value="DUF247"/>
    <property type="match status" value="1"/>
</dbReference>
<reference evidence="1 2" key="1">
    <citation type="submission" date="2019-09" db="EMBL/GenBank/DDBJ databases">
        <title>A chromosome-level genome assembly of the Chinese tupelo Nyssa sinensis.</title>
        <authorList>
            <person name="Yang X."/>
            <person name="Kang M."/>
            <person name="Yang Y."/>
            <person name="Xiong H."/>
            <person name="Wang M."/>
            <person name="Zhang Z."/>
            <person name="Wang Z."/>
            <person name="Wu H."/>
            <person name="Ma T."/>
            <person name="Liu J."/>
            <person name="Xi Z."/>
        </authorList>
    </citation>
    <scope>NUCLEOTIDE SEQUENCE [LARGE SCALE GENOMIC DNA]</scope>
    <source>
        <strain evidence="1">J267</strain>
        <tissue evidence="1">Leaf</tissue>
    </source>
</reference>
<gene>
    <name evidence="1" type="ORF">F0562_000154</name>
</gene>
<keyword evidence="2" id="KW-1185">Reference proteome</keyword>
<accession>A0A5J5C2V8</accession>
<dbReference type="PANTHER" id="PTHR31170">
    <property type="entry name" value="BNAC04G53230D PROTEIN"/>
    <property type="match status" value="1"/>
</dbReference>
<proteinExistence type="predicted"/>
<sequence>MEGASNPGLQDDKVDNFTISIDREIKSIPPNHSEACIFKVNDLLRQQNPESYEPAILAIGPYNYHHGLMHDCWCPSFAEIVPHGNDENAAKELEFIKSVVELEEAGIEFKKPKEDSSLFSIKFEKGIMEIPLLRIDDSREHVFRNLIAYEQYREDSYPTFVIDYTTFIDYLINSVKDVKKLRHYGIIDNWLGDDKAISTMFNKLGDNIFVNSDNYS</sequence>
<protein>
    <submittedName>
        <fullName evidence="1">Uncharacterized protein</fullName>
    </submittedName>
</protein>
<dbReference type="PANTHER" id="PTHR31170:SF17">
    <property type="match status" value="1"/>
</dbReference>
<name>A0A5J5C2V8_9ASTE</name>
<evidence type="ECO:0000313" key="2">
    <source>
        <dbReference type="Proteomes" id="UP000325577"/>
    </source>
</evidence>
<dbReference type="Proteomes" id="UP000325577">
    <property type="component" value="Linkage Group LG0"/>
</dbReference>